<organism evidence="3 4">
    <name type="scientific">Drosophila albomicans</name>
    <name type="common">Fruit fly</name>
    <dbReference type="NCBI Taxonomy" id="7291"/>
    <lineage>
        <taxon>Eukaryota</taxon>
        <taxon>Metazoa</taxon>
        <taxon>Ecdysozoa</taxon>
        <taxon>Arthropoda</taxon>
        <taxon>Hexapoda</taxon>
        <taxon>Insecta</taxon>
        <taxon>Pterygota</taxon>
        <taxon>Neoptera</taxon>
        <taxon>Endopterygota</taxon>
        <taxon>Diptera</taxon>
        <taxon>Brachycera</taxon>
        <taxon>Muscomorpha</taxon>
        <taxon>Ephydroidea</taxon>
        <taxon>Drosophilidae</taxon>
        <taxon>Drosophila</taxon>
    </lineage>
</organism>
<evidence type="ECO:0000313" key="4">
    <source>
        <dbReference type="RefSeq" id="XP_034107854.1"/>
    </source>
</evidence>
<feature type="transmembrane region" description="Helical" evidence="1">
    <location>
        <begin position="269"/>
        <end position="289"/>
    </location>
</feature>
<dbReference type="Proteomes" id="UP000515160">
    <property type="component" value="Chromosome 3"/>
</dbReference>
<evidence type="ECO:0000256" key="2">
    <source>
        <dbReference type="SAM" id="SignalP"/>
    </source>
</evidence>
<sequence length="293" mass="33359">MFIKFATLFVIFNLCSLATAGNQGDLYGYDIGSSSSTERIHAATRCVHVHPQHSVDLNQIMGLWYGSEIIIHSQDTPGEYEYDSCVIIHLTDVTQQVLNSNRNINNNNHNYNYGHNNRNNQNNYGRISTTPQYLERVDYEQERQRQLQRTKYLRLVWSERDSNLEYTFNYTLDRPGVWSNIGDQRGSLATLNTYTQFSGMVQVVKAVNDHLVLTFCGNDVKSTIYTVVLTRNPLGLSNDELRSIRSMLSRRGLFVENIRKVCNGAASRGGGLFTLSLLSLVLLLFASGWGRRQ</sequence>
<dbReference type="Gene3D" id="2.40.128.20">
    <property type="match status" value="1"/>
</dbReference>
<dbReference type="SUPFAM" id="SSF50814">
    <property type="entry name" value="Lipocalins"/>
    <property type="match status" value="1"/>
</dbReference>
<evidence type="ECO:0000256" key="1">
    <source>
        <dbReference type="SAM" id="Phobius"/>
    </source>
</evidence>
<dbReference type="RefSeq" id="XP_034107854.1">
    <property type="nucleotide sequence ID" value="XM_034251963.2"/>
</dbReference>
<protein>
    <submittedName>
        <fullName evidence="4">Uncharacterized protein LOC117570369</fullName>
    </submittedName>
</protein>
<keyword evidence="2" id="KW-0732">Signal</keyword>
<keyword evidence="1" id="KW-0812">Transmembrane</keyword>
<keyword evidence="1" id="KW-0472">Membrane</keyword>
<keyword evidence="3" id="KW-1185">Reference proteome</keyword>
<proteinExistence type="predicted"/>
<feature type="signal peptide" evidence="2">
    <location>
        <begin position="1"/>
        <end position="20"/>
    </location>
</feature>
<keyword evidence="1" id="KW-1133">Transmembrane helix</keyword>
<dbReference type="InterPro" id="IPR012674">
    <property type="entry name" value="Calycin"/>
</dbReference>
<gene>
    <name evidence="4" type="primary">LOC117570369</name>
</gene>
<dbReference type="GeneID" id="117570369"/>
<accession>A0A6P8X3L2</accession>
<name>A0A6P8X3L2_DROAB</name>
<evidence type="ECO:0000313" key="3">
    <source>
        <dbReference type="Proteomes" id="UP000515160"/>
    </source>
</evidence>
<dbReference type="OrthoDB" id="6615450at2759"/>
<dbReference type="AlphaFoldDB" id="A0A6P8X3L2"/>
<feature type="chain" id="PRO_5027584372" evidence="2">
    <location>
        <begin position="21"/>
        <end position="293"/>
    </location>
</feature>
<reference evidence="4" key="1">
    <citation type="submission" date="2025-08" db="UniProtKB">
        <authorList>
            <consortium name="RefSeq"/>
        </authorList>
    </citation>
    <scope>IDENTIFICATION</scope>
    <source>
        <strain evidence="4">15112-1751.03</strain>
        <tissue evidence="4">Whole Adult</tissue>
    </source>
</reference>